<evidence type="ECO:0000256" key="1">
    <source>
        <dbReference type="ARBA" id="ARBA00001942"/>
    </source>
</evidence>
<feature type="domain" description="Molybdopterin oxidoreductase" evidence="8">
    <location>
        <begin position="8"/>
        <end position="71"/>
    </location>
</feature>
<name>A0A383A1H9_9ZZZZ</name>
<protein>
    <recommendedName>
        <fullName evidence="11">Molybdopterin dinucleotide-binding domain-containing protein</fullName>
    </recommendedName>
</protein>
<keyword evidence="7" id="KW-0411">Iron-sulfur</keyword>
<dbReference type="InterPro" id="IPR006656">
    <property type="entry name" value="Mopterin_OxRdtase"/>
</dbReference>
<dbReference type="InterPro" id="IPR050612">
    <property type="entry name" value="Prok_Mopterin_Oxidored"/>
</dbReference>
<dbReference type="Gene3D" id="3.40.228.10">
    <property type="entry name" value="Dimethylsulfoxide Reductase, domain 2"/>
    <property type="match status" value="1"/>
</dbReference>
<evidence type="ECO:0000256" key="6">
    <source>
        <dbReference type="ARBA" id="ARBA00023004"/>
    </source>
</evidence>
<dbReference type="Gene3D" id="3.40.50.740">
    <property type="match status" value="1"/>
</dbReference>
<gene>
    <name evidence="10" type="ORF">METZ01_LOCUS454385</name>
</gene>
<organism evidence="10">
    <name type="scientific">marine metagenome</name>
    <dbReference type="NCBI Taxonomy" id="408172"/>
    <lineage>
        <taxon>unclassified sequences</taxon>
        <taxon>metagenomes</taxon>
        <taxon>ecological metagenomes</taxon>
    </lineage>
</organism>
<dbReference type="GO" id="GO:0016491">
    <property type="term" value="F:oxidoreductase activity"/>
    <property type="evidence" value="ECO:0007669"/>
    <property type="project" value="UniProtKB-KW"/>
</dbReference>
<dbReference type="GO" id="GO:0046872">
    <property type="term" value="F:metal ion binding"/>
    <property type="evidence" value="ECO:0007669"/>
    <property type="project" value="UniProtKB-KW"/>
</dbReference>
<sequence>GLARNDLFTVVSEQFLTDTARYADLVLPATTQAEQFELMYSWGQFYFSINEPAIAPLGEAVPNTELFRRLAATFGFDDVQFLRSDEDMAREVVDWTATAMAGISFDSLRKTGFARLNLATPATYAPHAEGNFGTPSGKCEFWSSVAAEGNLVFASFRQGSEDFQPNDEPLDPVPDYIPPRESAATAPELAKHYPLNLLSPKAHAFINSTFANLPAQKRHAGEQMLMIHPKDAAARNMGKGSYVRVHNARGTFEA</sequence>
<evidence type="ECO:0000256" key="4">
    <source>
        <dbReference type="ARBA" id="ARBA00022723"/>
    </source>
</evidence>
<feature type="domain" description="Molybdopterin dinucleotide-binding" evidence="9">
    <location>
        <begin position="195"/>
        <end position="253"/>
    </location>
</feature>
<keyword evidence="3" id="KW-0500">Molybdenum</keyword>
<keyword evidence="6" id="KW-0408">Iron</keyword>
<dbReference type="EMBL" id="UINC01188350">
    <property type="protein sequence ID" value="SVE01531.1"/>
    <property type="molecule type" value="Genomic_DNA"/>
</dbReference>
<dbReference type="InterPro" id="IPR006657">
    <property type="entry name" value="MoPterin_dinucl-bd_dom"/>
</dbReference>
<dbReference type="SUPFAM" id="SSF53706">
    <property type="entry name" value="Formate dehydrogenase/DMSO reductase, domains 1-3"/>
    <property type="match status" value="1"/>
</dbReference>
<evidence type="ECO:0000256" key="3">
    <source>
        <dbReference type="ARBA" id="ARBA00022505"/>
    </source>
</evidence>
<evidence type="ECO:0000256" key="2">
    <source>
        <dbReference type="ARBA" id="ARBA00010312"/>
    </source>
</evidence>
<evidence type="ECO:0000313" key="10">
    <source>
        <dbReference type="EMBL" id="SVE01531.1"/>
    </source>
</evidence>
<evidence type="ECO:0008006" key="11">
    <source>
        <dbReference type="Google" id="ProtNLM"/>
    </source>
</evidence>
<dbReference type="InterPro" id="IPR006655">
    <property type="entry name" value="Mopterin_OxRdtase_prok_CS"/>
</dbReference>
<keyword evidence="5" id="KW-0560">Oxidoreductase</keyword>
<evidence type="ECO:0000259" key="9">
    <source>
        <dbReference type="Pfam" id="PF01568"/>
    </source>
</evidence>
<dbReference type="InterPro" id="IPR009010">
    <property type="entry name" value="Asp_de-COase-like_dom_sf"/>
</dbReference>
<dbReference type="AlphaFoldDB" id="A0A383A1H9"/>
<feature type="non-terminal residue" evidence="10">
    <location>
        <position position="1"/>
    </location>
</feature>
<proteinExistence type="inferred from homology"/>
<comment type="cofactor">
    <cofactor evidence="1">
        <name>Mo-bis(molybdopterin guanine dinucleotide)</name>
        <dbReference type="ChEBI" id="CHEBI:60539"/>
    </cofactor>
</comment>
<evidence type="ECO:0000256" key="7">
    <source>
        <dbReference type="ARBA" id="ARBA00023014"/>
    </source>
</evidence>
<accession>A0A383A1H9</accession>
<evidence type="ECO:0000259" key="8">
    <source>
        <dbReference type="Pfam" id="PF00384"/>
    </source>
</evidence>
<reference evidence="10" key="1">
    <citation type="submission" date="2018-05" db="EMBL/GenBank/DDBJ databases">
        <authorList>
            <person name="Lanie J.A."/>
            <person name="Ng W.-L."/>
            <person name="Kazmierczak K.M."/>
            <person name="Andrzejewski T.M."/>
            <person name="Davidsen T.M."/>
            <person name="Wayne K.J."/>
            <person name="Tettelin H."/>
            <person name="Glass J.I."/>
            <person name="Rusch D."/>
            <person name="Podicherti R."/>
            <person name="Tsui H.-C.T."/>
            <person name="Winkler M.E."/>
        </authorList>
    </citation>
    <scope>NUCLEOTIDE SEQUENCE</scope>
</reference>
<dbReference type="GO" id="GO:0051536">
    <property type="term" value="F:iron-sulfur cluster binding"/>
    <property type="evidence" value="ECO:0007669"/>
    <property type="project" value="UniProtKB-KW"/>
</dbReference>
<dbReference type="Pfam" id="PF01568">
    <property type="entry name" value="Molydop_binding"/>
    <property type="match status" value="1"/>
</dbReference>
<comment type="similarity">
    <text evidence="2">Belongs to the prokaryotic molybdopterin-containing oxidoreductase family.</text>
</comment>
<dbReference type="Gene3D" id="2.40.40.20">
    <property type="match status" value="1"/>
</dbReference>
<dbReference type="Pfam" id="PF00384">
    <property type="entry name" value="Molybdopterin"/>
    <property type="match status" value="1"/>
</dbReference>
<dbReference type="GO" id="GO:0043546">
    <property type="term" value="F:molybdopterin cofactor binding"/>
    <property type="evidence" value="ECO:0007669"/>
    <property type="project" value="InterPro"/>
</dbReference>
<dbReference type="SUPFAM" id="SSF50692">
    <property type="entry name" value="ADC-like"/>
    <property type="match status" value="1"/>
</dbReference>
<keyword evidence="4" id="KW-0479">Metal-binding</keyword>
<feature type="non-terminal residue" evidence="10">
    <location>
        <position position="254"/>
    </location>
</feature>
<dbReference type="PANTHER" id="PTHR43742:SF6">
    <property type="entry name" value="OXIDOREDUCTASE YYAE-RELATED"/>
    <property type="match status" value="1"/>
</dbReference>
<evidence type="ECO:0000256" key="5">
    <source>
        <dbReference type="ARBA" id="ARBA00023002"/>
    </source>
</evidence>
<dbReference type="PANTHER" id="PTHR43742">
    <property type="entry name" value="TRIMETHYLAMINE-N-OXIDE REDUCTASE"/>
    <property type="match status" value="1"/>
</dbReference>
<dbReference type="Gene3D" id="3.30.2070.10">
    <property type="entry name" value="Formate dehydrogenase/DMSO reductase"/>
    <property type="match status" value="1"/>
</dbReference>
<dbReference type="PROSITE" id="PS00490">
    <property type="entry name" value="MOLYBDOPTERIN_PROK_2"/>
    <property type="match status" value="1"/>
</dbReference>